<proteinExistence type="predicted"/>
<gene>
    <name evidence="1" type="ORF">ACFOWX_05835</name>
</gene>
<dbReference type="Pfam" id="PF11288">
    <property type="entry name" value="DUF3089"/>
    <property type="match status" value="1"/>
</dbReference>
<comment type="caution">
    <text evidence="1">The sequence shown here is derived from an EMBL/GenBank/DDBJ whole genome shotgun (WGS) entry which is preliminary data.</text>
</comment>
<evidence type="ECO:0000313" key="1">
    <source>
        <dbReference type="EMBL" id="MFC4291933.1"/>
    </source>
</evidence>
<dbReference type="RefSeq" id="WP_381422207.1">
    <property type="nucleotide sequence ID" value="NZ_JBHSDH010000013.1"/>
</dbReference>
<dbReference type="InterPro" id="IPR029058">
    <property type="entry name" value="AB_hydrolase_fold"/>
</dbReference>
<dbReference type="Proteomes" id="UP001595887">
    <property type="component" value="Unassembled WGS sequence"/>
</dbReference>
<keyword evidence="2" id="KW-1185">Reference proteome</keyword>
<name>A0ABV8REY0_9SPHN</name>
<dbReference type="SUPFAM" id="SSF53474">
    <property type="entry name" value="alpha/beta-Hydrolases"/>
    <property type="match status" value="1"/>
</dbReference>
<organism evidence="1 2">
    <name type="scientific">Sphingorhabdus arenilitoris</name>
    <dbReference type="NCBI Taxonomy" id="1490041"/>
    <lineage>
        <taxon>Bacteria</taxon>
        <taxon>Pseudomonadati</taxon>
        <taxon>Pseudomonadota</taxon>
        <taxon>Alphaproteobacteria</taxon>
        <taxon>Sphingomonadales</taxon>
        <taxon>Sphingomonadaceae</taxon>
        <taxon>Sphingorhabdus</taxon>
    </lineage>
</organism>
<reference evidence="2" key="1">
    <citation type="journal article" date="2019" name="Int. J. Syst. Evol. Microbiol.">
        <title>The Global Catalogue of Microorganisms (GCM) 10K type strain sequencing project: providing services to taxonomists for standard genome sequencing and annotation.</title>
        <authorList>
            <consortium name="The Broad Institute Genomics Platform"/>
            <consortium name="The Broad Institute Genome Sequencing Center for Infectious Disease"/>
            <person name="Wu L."/>
            <person name="Ma J."/>
        </authorList>
    </citation>
    <scope>NUCLEOTIDE SEQUENCE [LARGE SCALE GENOMIC DNA]</scope>
    <source>
        <strain evidence="2">CECT 8531</strain>
    </source>
</reference>
<protein>
    <submittedName>
        <fullName evidence="1">DUF3089 domain-containing protein</fullName>
    </submittedName>
</protein>
<sequence length="370" mass="40877">MVRKFLYFFTALVVLVIAGGFALNIYQDELTEIAFVPTAEYKPQEALKTNIYDDPAMWFSGPVKSADNPTRFKPTGAPVDETDGPAAVFFVHPTSFISRDSWNMQLGDLETDTRTRIFLRGLASPFASAGQIWAPKYRQATVGAFLTEKPEGKEALDGAYRDVLLAFDSFLESQQDDRPIILAGHSQGARHLLYLLQQRVAGKPLAKRIVAAYIIGWPISVEHDLPQTGLPLCTQPNDTGCIITYQSFSEPADYGRVLKAYGVLTGLDGQSRADSQIACTNPLTGGINEPAGMEANLGTLKPNEDMTAGELVEKAVPARCDENGFLLIGDPPKIGNYVFPGGNYHVYDIPLFWANLRFDSLWRLREYLKK</sequence>
<accession>A0ABV8REY0</accession>
<dbReference type="InterPro" id="IPR021440">
    <property type="entry name" value="DUF3089"/>
</dbReference>
<evidence type="ECO:0000313" key="2">
    <source>
        <dbReference type="Proteomes" id="UP001595887"/>
    </source>
</evidence>
<dbReference type="Gene3D" id="3.40.50.1820">
    <property type="entry name" value="alpha/beta hydrolase"/>
    <property type="match status" value="1"/>
</dbReference>
<dbReference type="EMBL" id="JBHSDH010000013">
    <property type="protein sequence ID" value="MFC4291933.1"/>
    <property type="molecule type" value="Genomic_DNA"/>
</dbReference>